<dbReference type="PROSITE" id="PS50850">
    <property type="entry name" value="MFS"/>
    <property type="match status" value="1"/>
</dbReference>
<evidence type="ECO:0000256" key="4">
    <source>
        <dbReference type="ARBA" id="ARBA00022847"/>
    </source>
</evidence>
<evidence type="ECO:0000256" key="5">
    <source>
        <dbReference type="ARBA" id="ARBA00022989"/>
    </source>
</evidence>
<keyword evidence="3 9" id="KW-0812">Transmembrane</keyword>
<organism evidence="11">
    <name type="scientific">Tetraselmis sp. GSL018</name>
    <dbReference type="NCBI Taxonomy" id="582737"/>
    <lineage>
        <taxon>Eukaryota</taxon>
        <taxon>Viridiplantae</taxon>
        <taxon>Chlorophyta</taxon>
        <taxon>core chlorophytes</taxon>
        <taxon>Chlorodendrophyceae</taxon>
        <taxon>Chlorodendrales</taxon>
        <taxon>Chlorodendraceae</taxon>
        <taxon>Tetraselmis</taxon>
    </lineage>
</organism>
<feature type="region of interest" description="Disordered" evidence="8">
    <location>
        <begin position="318"/>
        <end position="355"/>
    </location>
</feature>
<dbReference type="SUPFAM" id="SSF103473">
    <property type="entry name" value="MFS general substrate transporter"/>
    <property type="match status" value="1"/>
</dbReference>
<accession>A0A061R9H2</accession>
<evidence type="ECO:0000256" key="8">
    <source>
        <dbReference type="SAM" id="MobiDB-lite"/>
    </source>
</evidence>
<evidence type="ECO:0000256" key="6">
    <source>
        <dbReference type="ARBA" id="ARBA00023136"/>
    </source>
</evidence>
<reference evidence="11" key="1">
    <citation type="submission" date="2014-05" db="EMBL/GenBank/DDBJ databases">
        <title>The transcriptome of the halophilic microalga Tetraselmis sp. GSL018 isolated from the Great Salt Lake, Utah.</title>
        <authorList>
            <person name="Jinkerson R.E."/>
            <person name="D'Adamo S."/>
            <person name="Posewitz M.C."/>
        </authorList>
    </citation>
    <scope>NUCLEOTIDE SEQUENCE</scope>
    <source>
        <strain evidence="11">GSL018</strain>
    </source>
</reference>
<keyword evidence="2" id="KW-0813">Transport</keyword>
<dbReference type="PANTHER" id="PTHR11662:SF446">
    <property type="entry name" value="SODIUM-DEPENDENT PHOSPHATE TRANSPORT PROTEIN 1, CHLOROPLASTIC"/>
    <property type="match status" value="1"/>
</dbReference>
<dbReference type="EMBL" id="GBEZ01019431">
    <property type="protein sequence ID" value="JAC67126.1"/>
    <property type="molecule type" value="Transcribed_RNA"/>
</dbReference>
<evidence type="ECO:0000256" key="2">
    <source>
        <dbReference type="ARBA" id="ARBA00022448"/>
    </source>
</evidence>
<comment type="subcellular location">
    <subcellularLocation>
        <location evidence="1">Membrane</location>
        <topology evidence="1">Multi-pass membrane protein</topology>
    </subcellularLocation>
</comment>
<dbReference type="CDD" id="cd17380">
    <property type="entry name" value="MFS_SLC17A9_like"/>
    <property type="match status" value="1"/>
</dbReference>
<dbReference type="GO" id="GO:0016020">
    <property type="term" value="C:membrane"/>
    <property type="evidence" value="ECO:0007669"/>
    <property type="project" value="UniProtKB-SubCell"/>
</dbReference>
<evidence type="ECO:0000256" key="1">
    <source>
        <dbReference type="ARBA" id="ARBA00004141"/>
    </source>
</evidence>
<proteinExistence type="inferred from homology"/>
<sequence length="566" mass="59841">MSAVLPGIILTEISPLGCKRTPYKLRVDVTKQTSWIRRRMSLNPACSFLKTGRFPRLSRALREIAGGRERLSPDTNLDEKKLEPVTSKALARHRMAPVMANGSRDSPTEEEESGSQPWAGAVLRPGITWQALVFLCSVGIMICYADRSNISTAILPMADQFGWDKSYQGFVLSAFFAGYMFTQLLGGRLADQYGGKMVLAAGVSVWSACTVATPWAAALGASSLVACRVLLGVGEGVAFPAIHSLISRGVPQKFQSTSVAAVTAASYIGTALAFGLSPAIIEDAGWEWSFYIFGSAALLWLPCWLPLDVAERTAVKARQSPLPPSGPQDEEEPLMEANGGGGPPTTSSSGEPPEDSGIRNLVRLLRKREVVAICIAQYTQSWGLYGLINWLPTFFKEFYHVEVGQLGGLTMLPYVVQGGMGAVSGVVADTLISKGFSIRRVRVALQVAGMLGPAVCLVAATSPATSGSAETGSLFITVGLGLSALTLGGVSVSHLDIAPKNAGTVFGAGNTFATLAGLLAVPINGVILDMTDSWALVFGLTALHFVVGAAIWALWAGGEKLKEDSL</sequence>
<dbReference type="InterPro" id="IPR011701">
    <property type="entry name" value="MFS"/>
</dbReference>
<feature type="transmembrane region" description="Helical" evidence="9">
    <location>
        <begin position="288"/>
        <end position="307"/>
    </location>
</feature>
<feature type="transmembrane region" description="Helical" evidence="9">
    <location>
        <begin position="258"/>
        <end position="276"/>
    </location>
</feature>
<dbReference type="PANTHER" id="PTHR11662">
    <property type="entry name" value="SOLUTE CARRIER FAMILY 17"/>
    <property type="match status" value="1"/>
</dbReference>
<evidence type="ECO:0000256" key="3">
    <source>
        <dbReference type="ARBA" id="ARBA00022692"/>
    </source>
</evidence>
<feature type="transmembrane region" description="Helical" evidence="9">
    <location>
        <begin position="167"/>
        <end position="185"/>
    </location>
</feature>
<dbReference type="AlphaFoldDB" id="A0A061R9H2"/>
<dbReference type="InterPro" id="IPR050382">
    <property type="entry name" value="MFS_Na/Anion_cotransporter"/>
</dbReference>
<dbReference type="Pfam" id="PF07690">
    <property type="entry name" value="MFS_1"/>
    <property type="match status" value="1"/>
</dbReference>
<feature type="region of interest" description="Disordered" evidence="8">
    <location>
        <begin position="96"/>
        <end position="117"/>
    </location>
</feature>
<name>A0A061R9H2_9CHLO</name>
<feature type="transmembrane region" description="Helical" evidence="9">
    <location>
        <begin position="474"/>
        <end position="493"/>
    </location>
</feature>
<feature type="transmembrane region" description="Helical" evidence="9">
    <location>
        <begin position="411"/>
        <end position="431"/>
    </location>
</feature>
<dbReference type="InterPro" id="IPR020846">
    <property type="entry name" value="MFS_dom"/>
</dbReference>
<feature type="transmembrane region" description="Helical" evidence="9">
    <location>
        <begin position="534"/>
        <end position="555"/>
    </location>
</feature>
<comment type="similarity">
    <text evidence="7">Belongs to the major facilitator superfamily. Sodium/anion cotransporter (TC 2.A.1.14) family.</text>
</comment>
<dbReference type="InterPro" id="IPR036259">
    <property type="entry name" value="MFS_trans_sf"/>
</dbReference>
<feature type="transmembrane region" description="Helical" evidence="9">
    <location>
        <begin position="370"/>
        <end position="391"/>
    </location>
</feature>
<dbReference type="FunFam" id="1.20.1250.20:FF:000003">
    <property type="entry name" value="Solute carrier family 17 member 3"/>
    <property type="match status" value="1"/>
</dbReference>
<evidence type="ECO:0000313" key="11">
    <source>
        <dbReference type="EMBL" id="JAC67126.1"/>
    </source>
</evidence>
<evidence type="ECO:0000259" key="10">
    <source>
        <dbReference type="PROSITE" id="PS50850"/>
    </source>
</evidence>
<keyword evidence="6 9" id="KW-0472">Membrane</keyword>
<feature type="transmembrane region" description="Helical" evidence="9">
    <location>
        <begin position="443"/>
        <end position="462"/>
    </location>
</feature>
<evidence type="ECO:0000256" key="7">
    <source>
        <dbReference type="ARBA" id="ARBA00024362"/>
    </source>
</evidence>
<dbReference type="InterPro" id="IPR044777">
    <property type="entry name" value="SLC17A9-like"/>
</dbReference>
<dbReference type="GO" id="GO:0015293">
    <property type="term" value="F:symporter activity"/>
    <property type="evidence" value="ECO:0007669"/>
    <property type="project" value="UniProtKB-KW"/>
</dbReference>
<feature type="domain" description="Major facilitator superfamily (MFS) profile" evidence="10">
    <location>
        <begin position="132"/>
        <end position="560"/>
    </location>
</feature>
<gene>
    <name evidence="11" type="ORF">TSPGSL018_11931</name>
</gene>
<dbReference type="GO" id="GO:0005315">
    <property type="term" value="F:phosphate transmembrane transporter activity"/>
    <property type="evidence" value="ECO:0007669"/>
    <property type="project" value="UniProtKB-ARBA"/>
</dbReference>
<keyword evidence="4" id="KW-0769">Symport</keyword>
<evidence type="ECO:0000256" key="9">
    <source>
        <dbReference type="SAM" id="Phobius"/>
    </source>
</evidence>
<dbReference type="Gene3D" id="1.20.1250.20">
    <property type="entry name" value="MFS general substrate transporter like domains"/>
    <property type="match status" value="2"/>
</dbReference>
<feature type="transmembrane region" description="Helical" evidence="9">
    <location>
        <begin position="505"/>
        <end position="528"/>
    </location>
</feature>
<feature type="transmembrane region" description="Helical" evidence="9">
    <location>
        <begin position="223"/>
        <end position="246"/>
    </location>
</feature>
<keyword evidence="5 9" id="KW-1133">Transmembrane helix</keyword>
<feature type="transmembrane region" description="Helical" evidence="9">
    <location>
        <begin position="197"/>
        <end position="217"/>
    </location>
</feature>
<protein>
    <submittedName>
        <fullName evidence="11">Na+-dependent inorganic phosphate cotransporter</fullName>
    </submittedName>
</protein>